<keyword evidence="5 8" id="KW-1133">Transmembrane helix</keyword>
<keyword evidence="4 7" id="KW-0812">Transmembrane</keyword>
<dbReference type="GO" id="GO:0015031">
    <property type="term" value="P:protein transport"/>
    <property type="evidence" value="ECO:0007669"/>
    <property type="project" value="UniProtKB-KW"/>
</dbReference>
<evidence type="ECO:0000256" key="3">
    <source>
        <dbReference type="ARBA" id="ARBA00022475"/>
    </source>
</evidence>
<dbReference type="AlphaFoldDB" id="A0AAU7CYI6"/>
<evidence type="ECO:0000313" key="10">
    <source>
        <dbReference type="EMBL" id="XBH13496.1"/>
    </source>
</evidence>
<dbReference type="RefSeq" id="WP_348267565.1">
    <property type="nucleotide sequence ID" value="NZ_CP121194.1"/>
</dbReference>
<feature type="transmembrane region" description="Helical" evidence="8">
    <location>
        <begin position="20"/>
        <end position="38"/>
    </location>
</feature>
<evidence type="ECO:0000256" key="8">
    <source>
        <dbReference type="SAM" id="Phobius"/>
    </source>
</evidence>
<dbReference type="KEGG" id="epl:P4G45_16485"/>
<evidence type="ECO:0000256" key="6">
    <source>
        <dbReference type="ARBA" id="ARBA00023136"/>
    </source>
</evidence>
<accession>A0AAU7CYI6</accession>
<dbReference type="EMBL" id="CP121194">
    <property type="protein sequence ID" value="XBH10059.1"/>
    <property type="molecule type" value="Genomic_DNA"/>
</dbReference>
<reference evidence="9" key="1">
    <citation type="submission" date="2023-03" db="EMBL/GenBank/DDBJ databases">
        <title>Edaphobacter sp.</title>
        <authorList>
            <person name="Huber K.J."/>
            <person name="Papendorf J."/>
            <person name="Pilke C."/>
            <person name="Bunk B."/>
            <person name="Sproeer C."/>
            <person name="Pester M."/>
        </authorList>
    </citation>
    <scope>NUCLEOTIDE SEQUENCE</scope>
    <source>
        <strain evidence="9">DSM 109919</strain>
        <strain evidence="10">DSM 109920</strain>
    </source>
</reference>
<keyword evidence="7" id="KW-0653">Protein transport</keyword>
<dbReference type="EMBL" id="CP121195">
    <property type="protein sequence ID" value="XBH13496.1"/>
    <property type="molecule type" value="Genomic_DNA"/>
</dbReference>
<keyword evidence="6 8" id="KW-0472">Membrane</keyword>
<evidence type="ECO:0000256" key="4">
    <source>
        <dbReference type="ARBA" id="ARBA00022692"/>
    </source>
</evidence>
<comment type="similarity">
    <text evidence="2 7">Belongs to the ExbD/TolR family.</text>
</comment>
<organism evidence="9">
    <name type="scientific">Edaphobacter paludis</name>
    <dbReference type="NCBI Taxonomy" id="3035702"/>
    <lineage>
        <taxon>Bacteria</taxon>
        <taxon>Pseudomonadati</taxon>
        <taxon>Acidobacteriota</taxon>
        <taxon>Terriglobia</taxon>
        <taxon>Terriglobales</taxon>
        <taxon>Acidobacteriaceae</taxon>
        <taxon>Edaphobacter</taxon>
    </lineage>
</organism>
<protein>
    <submittedName>
        <fullName evidence="9">Biopolymer transporter ExbD</fullName>
    </submittedName>
</protein>
<dbReference type="Pfam" id="PF02472">
    <property type="entry name" value="ExbD"/>
    <property type="match status" value="1"/>
</dbReference>
<dbReference type="GO" id="GO:0005886">
    <property type="term" value="C:plasma membrane"/>
    <property type="evidence" value="ECO:0007669"/>
    <property type="project" value="UniProtKB-SubCell"/>
</dbReference>
<comment type="subcellular location">
    <subcellularLocation>
        <location evidence="1">Cell membrane</location>
        <topology evidence="1">Single-pass membrane protein</topology>
    </subcellularLocation>
    <subcellularLocation>
        <location evidence="7">Cell membrane</location>
        <topology evidence="7">Single-pass type II membrane protein</topology>
    </subcellularLocation>
</comment>
<sequence length="144" mass="15533">MGMSAGTSGGSVSEINVTPLIDVLLVLLIIFMVIVPVTPKGLQTLVPQPPKNKTQDQQNDRTIVVQVLSNGAGAPAYKINETDFNKSQIESQLETIFATRQEKVMFIKGDKNLDFAKIAEVVDFGHQAGVDNIGIITPRIEAGQ</sequence>
<name>A0AAU7CYI6_9BACT</name>
<evidence type="ECO:0000256" key="2">
    <source>
        <dbReference type="ARBA" id="ARBA00005811"/>
    </source>
</evidence>
<dbReference type="InterPro" id="IPR003400">
    <property type="entry name" value="ExbD"/>
</dbReference>
<evidence type="ECO:0000256" key="5">
    <source>
        <dbReference type="ARBA" id="ARBA00022989"/>
    </source>
</evidence>
<dbReference type="PANTHER" id="PTHR30558">
    <property type="entry name" value="EXBD MEMBRANE COMPONENT OF PMF-DRIVEN MACROMOLECULE IMPORT SYSTEM"/>
    <property type="match status" value="1"/>
</dbReference>
<dbReference type="PANTHER" id="PTHR30558:SF7">
    <property type="entry name" value="TOL-PAL SYSTEM PROTEIN TOLR"/>
    <property type="match status" value="1"/>
</dbReference>
<evidence type="ECO:0000256" key="1">
    <source>
        <dbReference type="ARBA" id="ARBA00004162"/>
    </source>
</evidence>
<accession>A0AAU7D7Z6</accession>
<keyword evidence="3" id="KW-1003">Cell membrane</keyword>
<evidence type="ECO:0000256" key="7">
    <source>
        <dbReference type="RuleBase" id="RU003879"/>
    </source>
</evidence>
<gene>
    <name evidence="9" type="ORF">P4G45_16485</name>
    <name evidence="10" type="ORF">P8936_17695</name>
</gene>
<keyword evidence="7" id="KW-0813">Transport</keyword>
<proteinExistence type="inferred from homology"/>
<dbReference type="GO" id="GO:0022857">
    <property type="term" value="F:transmembrane transporter activity"/>
    <property type="evidence" value="ECO:0007669"/>
    <property type="project" value="InterPro"/>
</dbReference>
<evidence type="ECO:0000313" key="9">
    <source>
        <dbReference type="EMBL" id="XBH10059.1"/>
    </source>
</evidence>
<dbReference type="Gene3D" id="3.30.420.270">
    <property type="match status" value="1"/>
</dbReference>